<sequence precursor="true">MDNRLATLALRTAACLIVCGLIASTLSSAATAQYCTPDQCDICDLCNNCLSCCHEAPELWLVNTRCLPKCCGLDAGFERISIKRYDRECCTWVRETYESFLAHEQANPMPTMLFSHGNTLQHKGALKQMWLVQCKLKCCPGKKRLVYWSWPAQVAFKRPILKPRQLVEKNLKAKFKYAEYQGYYMAKFAQRMTFSERVTLGGHSYGGIIAAAGAHYLGGGSLRCLALEGSQPIEKDNLRLAIISGAFDNDAMLPGRRYGQSFVASEKVLSTRNEADKTLMNWPKYSMYGRNSIGVTGINANRLGQYYNKLCQITMTRDVGKSHYIEPHLNSNRLLNMICCVAFPSCPACYENMTAEAEGEAIQTAMNLGDQLIGWRVSAVWK</sequence>
<feature type="signal peptide" evidence="1">
    <location>
        <begin position="1"/>
        <end position="29"/>
    </location>
</feature>
<dbReference type="KEGG" id="amob:HG15A2_34170"/>
<name>A0A517MYW7_9BACT</name>
<dbReference type="InterPro" id="IPR029058">
    <property type="entry name" value="AB_hydrolase_fold"/>
</dbReference>
<dbReference type="AlphaFoldDB" id="A0A517MYW7"/>
<evidence type="ECO:0000313" key="3">
    <source>
        <dbReference type="Proteomes" id="UP000319852"/>
    </source>
</evidence>
<keyword evidence="3" id="KW-1185">Reference proteome</keyword>
<dbReference type="SUPFAM" id="SSF53474">
    <property type="entry name" value="alpha/beta-Hydrolases"/>
    <property type="match status" value="1"/>
</dbReference>
<dbReference type="EMBL" id="CP036263">
    <property type="protein sequence ID" value="QDT00082.1"/>
    <property type="molecule type" value="Genomic_DNA"/>
</dbReference>
<dbReference type="Proteomes" id="UP000319852">
    <property type="component" value="Chromosome"/>
</dbReference>
<organism evidence="2 3">
    <name type="scientific">Adhaeretor mobilis</name>
    <dbReference type="NCBI Taxonomy" id="1930276"/>
    <lineage>
        <taxon>Bacteria</taxon>
        <taxon>Pseudomonadati</taxon>
        <taxon>Planctomycetota</taxon>
        <taxon>Planctomycetia</taxon>
        <taxon>Pirellulales</taxon>
        <taxon>Lacipirellulaceae</taxon>
        <taxon>Adhaeretor</taxon>
    </lineage>
</organism>
<reference evidence="2 3" key="1">
    <citation type="submission" date="2019-02" db="EMBL/GenBank/DDBJ databases">
        <title>Deep-cultivation of Planctomycetes and their phenomic and genomic characterization uncovers novel biology.</title>
        <authorList>
            <person name="Wiegand S."/>
            <person name="Jogler M."/>
            <person name="Boedeker C."/>
            <person name="Pinto D."/>
            <person name="Vollmers J."/>
            <person name="Rivas-Marin E."/>
            <person name="Kohn T."/>
            <person name="Peeters S.H."/>
            <person name="Heuer A."/>
            <person name="Rast P."/>
            <person name="Oberbeckmann S."/>
            <person name="Bunk B."/>
            <person name="Jeske O."/>
            <person name="Meyerdierks A."/>
            <person name="Storesund J.E."/>
            <person name="Kallscheuer N."/>
            <person name="Luecker S."/>
            <person name="Lage O.M."/>
            <person name="Pohl T."/>
            <person name="Merkel B.J."/>
            <person name="Hornburger P."/>
            <person name="Mueller R.-W."/>
            <person name="Bruemmer F."/>
            <person name="Labrenz M."/>
            <person name="Spormann A.M."/>
            <person name="Op den Camp H."/>
            <person name="Overmann J."/>
            <person name="Amann R."/>
            <person name="Jetten M.S.M."/>
            <person name="Mascher T."/>
            <person name="Medema M.H."/>
            <person name="Devos D.P."/>
            <person name="Kaster A.-K."/>
            <person name="Ovreas L."/>
            <person name="Rohde M."/>
            <person name="Galperin M.Y."/>
            <person name="Jogler C."/>
        </authorList>
    </citation>
    <scope>NUCLEOTIDE SEQUENCE [LARGE SCALE GENOMIC DNA]</scope>
    <source>
        <strain evidence="2 3">HG15A2</strain>
    </source>
</reference>
<accession>A0A517MYW7</accession>
<dbReference type="RefSeq" id="WP_145061332.1">
    <property type="nucleotide sequence ID" value="NZ_CP036263.1"/>
</dbReference>
<keyword evidence="1" id="KW-0732">Signal</keyword>
<gene>
    <name evidence="2" type="ORF">HG15A2_34170</name>
</gene>
<evidence type="ECO:0000256" key="1">
    <source>
        <dbReference type="SAM" id="SignalP"/>
    </source>
</evidence>
<feature type="chain" id="PRO_5022181310" evidence="1">
    <location>
        <begin position="30"/>
        <end position="382"/>
    </location>
</feature>
<proteinExistence type="predicted"/>
<protein>
    <submittedName>
        <fullName evidence="2">Uncharacterized protein</fullName>
    </submittedName>
</protein>
<evidence type="ECO:0000313" key="2">
    <source>
        <dbReference type="EMBL" id="QDT00082.1"/>
    </source>
</evidence>
<dbReference type="OrthoDB" id="241925at2"/>